<dbReference type="OrthoDB" id="258392at2759"/>
<evidence type="ECO:0000313" key="11">
    <source>
        <dbReference type="WBParaSite" id="TCLT_0000774701-mRNA-1"/>
    </source>
</evidence>
<gene>
    <name evidence="9" type="ORF">TCLT_LOCUS7736</name>
</gene>
<dbReference type="InterPro" id="IPR029033">
    <property type="entry name" value="His_PPase_superfam"/>
</dbReference>
<dbReference type="GO" id="GO:0003993">
    <property type="term" value="F:acid phosphatase activity"/>
    <property type="evidence" value="ECO:0007669"/>
    <property type="project" value="UniProtKB-EC"/>
</dbReference>
<name>A0A0N5D461_THECL</name>
<keyword evidence="5" id="KW-0378">Hydrolase</keyword>
<accession>A0A0N5D461</accession>
<evidence type="ECO:0000256" key="2">
    <source>
        <dbReference type="ARBA" id="ARBA00005375"/>
    </source>
</evidence>
<evidence type="ECO:0000256" key="6">
    <source>
        <dbReference type="ARBA" id="ARBA00023157"/>
    </source>
</evidence>
<keyword evidence="7" id="KW-0325">Glycoprotein</keyword>
<comment type="catalytic activity">
    <reaction evidence="1">
        <text>a phosphate monoester + H2O = an alcohol + phosphate</text>
        <dbReference type="Rhea" id="RHEA:15017"/>
        <dbReference type="ChEBI" id="CHEBI:15377"/>
        <dbReference type="ChEBI" id="CHEBI:30879"/>
        <dbReference type="ChEBI" id="CHEBI:43474"/>
        <dbReference type="ChEBI" id="CHEBI:67140"/>
        <dbReference type="EC" id="3.1.3.2"/>
    </reaction>
</comment>
<evidence type="ECO:0000256" key="4">
    <source>
        <dbReference type="ARBA" id="ARBA00022729"/>
    </source>
</evidence>
<keyword evidence="4 8" id="KW-0732">Signal</keyword>
<keyword evidence="6" id="KW-1015">Disulfide bond</keyword>
<dbReference type="PANTHER" id="PTHR11567">
    <property type="entry name" value="ACID PHOSPHATASE-RELATED"/>
    <property type="match status" value="1"/>
</dbReference>
<reference evidence="11" key="1">
    <citation type="submission" date="2017-02" db="UniProtKB">
        <authorList>
            <consortium name="WormBaseParasite"/>
        </authorList>
    </citation>
    <scope>IDENTIFICATION</scope>
</reference>
<dbReference type="InterPro" id="IPR050645">
    <property type="entry name" value="Histidine_acid_phosphatase"/>
</dbReference>
<dbReference type="EC" id="3.1.3.2" evidence="3"/>
<dbReference type="InterPro" id="IPR033379">
    <property type="entry name" value="Acid_Pase_AS"/>
</dbReference>
<organism evidence="11">
    <name type="scientific">Thelazia callipaeda</name>
    <name type="common">Oriental eyeworm</name>
    <name type="synonym">Parasitic nematode</name>
    <dbReference type="NCBI Taxonomy" id="103827"/>
    <lineage>
        <taxon>Eukaryota</taxon>
        <taxon>Metazoa</taxon>
        <taxon>Ecdysozoa</taxon>
        <taxon>Nematoda</taxon>
        <taxon>Chromadorea</taxon>
        <taxon>Rhabditida</taxon>
        <taxon>Spirurina</taxon>
        <taxon>Spiruromorpha</taxon>
        <taxon>Thelazioidea</taxon>
        <taxon>Thelaziidae</taxon>
        <taxon>Thelazia</taxon>
    </lineage>
</organism>
<evidence type="ECO:0000256" key="5">
    <source>
        <dbReference type="ARBA" id="ARBA00022801"/>
    </source>
</evidence>
<dbReference type="PANTHER" id="PTHR11567:SF211">
    <property type="entry name" value="PROSTATIC ACID PHOSPHATASE"/>
    <property type="match status" value="1"/>
</dbReference>
<dbReference type="CDD" id="cd07061">
    <property type="entry name" value="HP_HAP_like"/>
    <property type="match status" value="1"/>
</dbReference>
<feature type="signal peptide" evidence="8">
    <location>
        <begin position="1"/>
        <end position="20"/>
    </location>
</feature>
<dbReference type="Proteomes" id="UP000276776">
    <property type="component" value="Unassembled WGS sequence"/>
</dbReference>
<proteinExistence type="inferred from homology"/>
<keyword evidence="10" id="KW-1185">Reference proteome</keyword>
<evidence type="ECO:0000256" key="8">
    <source>
        <dbReference type="SAM" id="SignalP"/>
    </source>
</evidence>
<protein>
    <recommendedName>
        <fullName evidence="3">acid phosphatase</fullName>
        <ecNumber evidence="3">3.1.3.2</ecNumber>
    </recommendedName>
</protein>
<evidence type="ECO:0000256" key="3">
    <source>
        <dbReference type="ARBA" id="ARBA00012646"/>
    </source>
</evidence>
<dbReference type="Gene3D" id="3.40.50.1240">
    <property type="entry name" value="Phosphoglycerate mutase-like"/>
    <property type="match status" value="1"/>
</dbReference>
<dbReference type="SUPFAM" id="SSF53254">
    <property type="entry name" value="Phosphoglycerate mutase-like"/>
    <property type="match status" value="1"/>
</dbReference>
<evidence type="ECO:0000256" key="1">
    <source>
        <dbReference type="ARBA" id="ARBA00000032"/>
    </source>
</evidence>
<evidence type="ECO:0000256" key="7">
    <source>
        <dbReference type="ARBA" id="ARBA00023180"/>
    </source>
</evidence>
<dbReference type="AlphaFoldDB" id="A0A0N5D461"/>
<feature type="chain" id="PRO_5043126595" description="acid phosphatase" evidence="8">
    <location>
        <begin position="21"/>
        <end position="449"/>
    </location>
</feature>
<dbReference type="OMA" id="AMFFELW"/>
<dbReference type="STRING" id="103827.A0A0N5D461"/>
<dbReference type="EMBL" id="UYYF01004540">
    <property type="protein sequence ID" value="VDN05220.1"/>
    <property type="molecule type" value="Genomic_DNA"/>
</dbReference>
<comment type="similarity">
    <text evidence="2">Belongs to the histidine acid phosphatase family.</text>
</comment>
<dbReference type="WBParaSite" id="TCLT_0000774701-mRNA-1">
    <property type="protein sequence ID" value="TCLT_0000774701-mRNA-1"/>
    <property type="gene ID" value="TCLT_0000774701"/>
</dbReference>
<evidence type="ECO:0000313" key="10">
    <source>
        <dbReference type="Proteomes" id="UP000276776"/>
    </source>
</evidence>
<dbReference type="PROSITE" id="PS00616">
    <property type="entry name" value="HIS_ACID_PHOSPHAT_1"/>
    <property type="match status" value="1"/>
</dbReference>
<evidence type="ECO:0000313" key="9">
    <source>
        <dbReference type="EMBL" id="VDN05220.1"/>
    </source>
</evidence>
<reference evidence="9 10" key="2">
    <citation type="submission" date="2018-11" db="EMBL/GenBank/DDBJ databases">
        <authorList>
            <consortium name="Pathogen Informatics"/>
        </authorList>
    </citation>
    <scope>NUCLEOTIDE SEQUENCE [LARGE SCALE GENOMIC DNA]</scope>
</reference>
<dbReference type="Pfam" id="PF00328">
    <property type="entry name" value="His_Phos_2"/>
    <property type="match status" value="1"/>
</dbReference>
<dbReference type="InterPro" id="IPR000560">
    <property type="entry name" value="His_Pase_clade-2"/>
</dbReference>
<sequence length="449" mass="51663">MRGLLELFIVVGTGICLVEGDQLLLLQAIWRHGDRAPIKKCLGDPISEKDWPRGWGQLTAEGMAQHVKLGKIIYNRYVKELKFLSPLYNANEIYVRSTDVNRTLLSAVSNFIGFYNNPYVNERTGIDFPNITEWPQGFVAVPVHTVKNEHDFIGNPSAKCPRQDWLRKMMYLTTEWKDLSMKYENISNDFEKICKESVSLHDLWGPVDAFYCEKLHGFQIAVNDALYEQLTQINNKVQNFENGLDLKPYDGIDFKHEIGKIRGGSVLWSMLNHFDLKLHCLQPKNRGTAHCKWMENLNYYAYSAHDTTLAALMCTLDAKFKILNSNEYPRYSSSMLFELWDTKNGPALKAYYHRNFTQTELEDVTSLLDHCADNMDSDGYCNYHKFRASGIPYYPGDKDKLCQDTTSKKTYFNPDEPQPKSAPMVSYGPVVMLLVALQLLVPQMRFFSS</sequence>